<protein>
    <recommendedName>
        <fullName evidence="4 11">2-(3-amino-3-carboxypropyl)histidine synthase subunit 1</fullName>
        <ecNumber evidence="3 11">2.5.1.108</ecNumber>
    </recommendedName>
</protein>
<feature type="compositionally biased region" description="Polar residues" evidence="12">
    <location>
        <begin position="394"/>
        <end position="410"/>
    </location>
</feature>
<dbReference type="FunFam" id="3.40.50.11850:FF:000001">
    <property type="entry name" value="2-(3-amino-3-carboxypropyl)histidine synthase subunit 1"/>
    <property type="match status" value="1"/>
</dbReference>
<gene>
    <name evidence="13" type="ORF">CXG81DRAFT_11679</name>
</gene>
<sequence length="410" mass="45229">MLLPSHRIPDDILHNAALAEAMAVLPPNYNFEIHKSLWQIRQLGAKRVALQFPEGLLMFSLVIADLLEHFGHVETLVMGDVTYGACCVDDYTARALDCDFLIHYGHSCLVPVTETTIKTLYVFVDIAIDVTHFVRMIEANFDPADRLVVVGTVQFVGSLQAIRPQLGALGRDIAIPQARPLSPGEILGCTAPKVAADRDAVVYLGDGRFHLEAIMIANPHVRAYRYDPYEKALTREHYHHTEMYALRKHAVAQAQRAAHIGLIMGTLGRQGSPRVVQYLVDALRAAGKQVTLVLLSEIFPDKLARFRGIDAWIQTSCPRLSIDWGYAFPTPLLSPYEAAVVLGEAPAWQEPGSYPMDFYARDSLGPWTVNHHLGVAMKQRAAAREARGGKRAPTSVTPAEASTSSEHPLS</sequence>
<dbReference type="UniPathway" id="UPA00559"/>
<dbReference type="FunFam" id="3.40.50.11840:FF:000001">
    <property type="entry name" value="2-(3-amino-3-carboxypropyl)histidine synthase subunit 1"/>
    <property type="match status" value="1"/>
</dbReference>
<evidence type="ECO:0000256" key="5">
    <source>
        <dbReference type="ARBA" id="ARBA00022679"/>
    </source>
</evidence>
<dbReference type="InterPro" id="IPR016435">
    <property type="entry name" value="DPH1/DPH2"/>
</dbReference>
<keyword evidence="6 11" id="KW-0949">S-adenosyl-L-methionine</keyword>
<dbReference type="GO" id="GO:0051539">
    <property type="term" value="F:4 iron, 4 sulfur cluster binding"/>
    <property type="evidence" value="ECO:0007669"/>
    <property type="project" value="UniProtKB-UniRule"/>
</dbReference>
<evidence type="ECO:0000256" key="4">
    <source>
        <dbReference type="ARBA" id="ARBA00021915"/>
    </source>
</evidence>
<evidence type="ECO:0000256" key="11">
    <source>
        <dbReference type="PIRNR" id="PIRNR004967"/>
    </source>
</evidence>
<dbReference type="Proteomes" id="UP000274922">
    <property type="component" value="Unassembled WGS sequence"/>
</dbReference>
<dbReference type="Gene3D" id="3.40.50.11860">
    <property type="entry name" value="Diphthamide synthesis DPH1/DPH2 domain 3"/>
    <property type="match status" value="1"/>
</dbReference>
<feature type="region of interest" description="Disordered" evidence="12">
    <location>
        <begin position="380"/>
        <end position="410"/>
    </location>
</feature>
<reference evidence="14" key="1">
    <citation type="journal article" date="2018" name="Nat. Microbiol.">
        <title>Leveraging single-cell genomics to expand the fungal tree of life.</title>
        <authorList>
            <person name="Ahrendt S.R."/>
            <person name="Quandt C.A."/>
            <person name="Ciobanu D."/>
            <person name="Clum A."/>
            <person name="Salamov A."/>
            <person name="Andreopoulos B."/>
            <person name="Cheng J.F."/>
            <person name="Woyke T."/>
            <person name="Pelin A."/>
            <person name="Henrissat B."/>
            <person name="Reynolds N.K."/>
            <person name="Benny G.L."/>
            <person name="Smith M.E."/>
            <person name="James T.Y."/>
            <person name="Grigoriev I.V."/>
        </authorList>
    </citation>
    <scope>NUCLEOTIDE SEQUENCE [LARGE SCALE GENOMIC DNA]</scope>
    <source>
        <strain evidence="14">ATCC 52028</strain>
    </source>
</reference>
<dbReference type="PANTHER" id="PTHR10762:SF1">
    <property type="entry name" value="2-(3-AMINO-3-CARBOXYPROPYL)HISTIDINE SYNTHASE SUBUNIT 1"/>
    <property type="match status" value="1"/>
</dbReference>
<evidence type="ECO:0000256" key="9">
    <source>
        <dbReference type="ARBA" id="ARBA00023014"/>
    </source>
</evidence>
<dbReference type="Gene3D" id="3.40.50.11840">
    <property type="entry name" value="Diphthamide synthesis DPH1/DPH2 domain 1"/>
    <property type="match status" value="1"/>
</dbReference>
<dbReference type="SFLD" id="SFLDS00032">
    <property type="entry name" value="Radical_SAM_3-amino-3-carboxyp"/>
    <property type="match status" value="1"/>
</dbReference>
<dbReference type="GO" id="GO:0090560">
    <property type="term" value="F:2-(3-amino-3-carboxypropyl)histidine synthase activity"/>
    <property type="evidence" value="ECO:0007669"/>
    <property type="project" value="UniProtKB-UniRule"/>
</dbReference>
<evidence type="ECO:0000256" key="3">
    <source>
        <dbReference type="ARBA" id="ARBA00012221"/>
    </source>
</evidence>
<organism evidence="13 14">
    <name type="scientific">Caulochytrium protostelioides</name>
    <dbReference type="NCBI Taxonomy" id="1555241"/>
    <lineage>
        <taxon>Eukaryota</taxon>
        <taxon>Fungi</taxon>
        <taxon>Fungi incertae sedis</taxon>
        <taxon>Chytridiomycota</taxon>
        <taxon>Chytridiomycota incertae sedis</taxon>
        <taxon>Chytridiomycetes</taxon>
        <taxon>Caulochytriales</taxon>
        <taxon>Caulochytriaceae</taxon>
        <taxon>Caulochytrium</taxon>
    </lineage>
</organism>
<keyword evidence="5 11" id="KW-0808">Transferase</keyword>
<comment type="similarity">
    <text evidence="2 11">Belongs to the DPH1/DPH2 family. DPH1 subfamily.</text>
</comment>
<evidence type="ECO:0000256" key="6">
    <source>
        <dbReference type="ARBA" id="ARBA00022691"/>
    </source>
</evidence>
<name>A0A4P9X8Q2_9FUNG</name>
<evidence type="ECO:0000313" key="13">
    <source>
        <dbReference type="EMBL" id="RKP01684.1"/>
    </source>
</evidence>
<keyword evidence="9" id="KW-0411">Iron-sulfur</keyword>
<evidence type="ECO:0000256" key="7">
    <source>
        <dbReference type="ARBA" id="ARBA00022723"/>
    </source>
</evidence>
<dbReference type="GO" id="GO:0046872">
    <property type="term" value="F:metal ion binding"/>
    <property type="evidence" value="ECO:0007669"/>
    <property type="project" value="UniProtKB-KW"/>
</dbReference>
<evidence type="ECO:0000256" key="1">
    <source>
        <dbReference type="ARBA" id="ARBA00005156"/>
    </source>
</evidence>
<comment type="cofactor">
    <cofactor evidence="11">
        <name>[4Fe-4S] cluster</name>
        <dbReference type="ChEBI" id="CHEBI:49883"/>
    </cofactor>
    <text evidence="11">Binds 1 [4Fe-4S] cluster per subunit. The cluster is coordinated with 3 cysteines and an exchangeable S-adenosyl-L-methionine.</text>
</comment>
<dbReference type="InterPro" id="IPR042263">
    <property type="entry name" value="DPH1/DPH2_1"/>
</dbReference>
<dbReference type="InterPro" id="IPR042265">
    <property type="entry name" value="DPH1/DPH2_3"/>
</dbReference>
<dbReference type="InterPro" id="IPR035435">
    <property type="entry name" value="DPH1/DPH2_euk_archaea"/>
</dbReference>
<dbReference type="EC" id="2.5.1.108" evidence="3 11"/>
<dbReference type="InterPro" id="IPR042264">
    <property type="entry name" value="DPH1/DPH2_2"/>
</dbReference>
<proteinExistence type="inferred from homology"/>
<evidence type="ECO:0000256" key="10">
    <source>
        <dbReference type="ARBA" id="ARBA00048403"/>
    </source>
</evidence>
<dbReference type="Pfam" id="PF01866">
    <property type="entry name" value="Diphthamide_syn"/>
    <property type="match status" value="1"/>
</dbReference>
<dbReference type="PIRSF" id="PIRSF004967">
    <property type="entry name" value="DPH1"/>
    <property type="match status" value="1"/>
</dbReference>
<evidence type="ECO:0000313" key="14">
    <source>
        <dbReference type="Proteomes" id="UP000274922"/>
    </source>
</evidence>
<comment type="pathway">
    <text evidence="1 11">Protein modification; peptidyl-diphthamide biosynthesis.</text>
</comment>
<keyword evidence="7" id="KW-0479">Metal-binding</keyword>
<dbReference type="OrthoDB" id="1649088at2759"/>
<dbReference type="Gene3D" id="3.40.50.11850">
    <property type="entry name" value="Diphthamide synthesis DPH1/DPH2 domain 2"/>
    <property type="match status" value="1"/>
</dbReference>
<evidence type="ECO:0000256" key="2">
    <source>
        <dbReference type="ARBA" id="ARBA00010173"/>
    </source>
</evidence>
<comment type="function">
    <text evidence="11">Catalyzes the first step of diphthamide biosynthesis, a post-translational modification of histidine which occurs in elongation factor 2.</text>
</comment>
<dbReference type="PANTHER" id="PTHR10762">
    <property type="entry name" value="DIPHTHAMIDE BIOSYNTHESIS PROTEIN"/>
    <property type="match status" value="1"/>
</dbReference>
<evidence type="ECO:0000256" key="12">
    <source>
        <dbReference type="SAM" id="MobiDB-lite"/>
    </source>
</evidence>
<dbReference type="FunFam" id="3.40.50.11860:FF:000002">
    <property type="entry name" value="2-(3-amino-3-carboxypropyl)histidine synthase subunit 1"/>
    <property type="match status" value="1"/>
</dbReference>
<keyword evidence="8" id="KW-0408">Iron</keyword>
<dbReference type="NCBIfam" id="TIGR00322">
    <property type="entry name" value="diphth2_R"/>
    <property type="match status" value="1"/>
</dbReference>
<dbReference type="STRING" id="1555241.A0A4P9X8Q2"/>
<dbReference type="GO" id="GO:0017183">
    <property type="term" value="P:protein histidyl modification to diphthamide"/>
    <property type="evidence" value="ECO:0007669"/>
    <property type="project" value="UniProtKB-UniRule"/>
</dbReference>
<dbReference type="AlphaFoldDB" id="A0A4P9X8Q2"/>
<comment type="catalytic activity">
    <reaction evidence="10 11">
        <text>L-histidyl-[translation elongation factor 2] + S-adenosyl-L-methionine = 2-[(3S)-amino-3-carboxypropyl]-L-histidyl-[translation elongation factor 2] + S-methyl-5'-thioadenosine + H(+)</text>
        <dbReference type="Rhea" id="RHEA:36783"/>
        <dbReference type="Rhea" id="RHEA-COMP:9748"/>
        <dbReference type="Rhea" id="RHEA-COMP:9749"/>
        <dbReference type="ChEBI" id="CHEBI:15378"/>
        <dbReference type="ChEBI" id="CHEBI:17509"/>
        <dbReference type="ChEBI" id="CHEBI:29979"/>
        <dbReference type="ChEBI" id="CHEBI:59789"/>
        <dbReference type="ChEBI" id="CHEBI:73995"/>
        <dbReference type="EC" id="2.5.1.108"/>
    </reaction>
</comment>
<evidence type="ECO:0000256" key="8">
    <source>
        <dbReference type="ARBA" id="ARBA00023004"/>
    </source>
</evidence>
<accession>A0A4P9X8Q2</accession>
<keyword evidence="14" id="KW-1185">Reference proteome</keyword>
<dbReference type="EMBL" id="ML014164">
    <property type="protein sequence ID" value="RKP01684.1"/>
    <property type="molecule type" value="Genomic_DNA"/>
</dbReference>
<keyword evidence="11" id="KW-0004">4Fe-4S</keyword>